<dbReference type="GeneTree" id="ENSGT00940000163873"/>
<evidence type="ECO:0008006" key="3">
    <source>
        <dbReference type="Google" id="ProtNLM"/>
    </source>
</evidence>
<reference evidence="1" key="3">
    <citation type="submission" date="2025-09" db="UniProtKB">
        <authorList>
            <consortium name="Ensembl"/>
        </authorList>
    </citation>
    <scope>IDENTIFICATION</scope>
</reference>
<dbReference type="GeneID" id="113154910"/>
<name>A0A3Q1I5S6_ANATE</name>
<dbReference type="InterPro" id="IPR052789">
    <property type="entry name" value="SSUH2_homolog"/>
</dbReference>
<dbReference type="RefSeq" id="XP_026205132.1">
    <property type="nucleotide sequence ID" value="XM_026349347.1"/>
</dbReference>
<dbReference type="PANTHER" id="PTHR48465">
    <property type="entry name" value="PROTEIN SSUH2 HOMOLOG"/>
    <property type="match status" value="1"/>
</dbReference>
<keyword evidence="2" id="KW-1185">Reference proteome</keyword>
<dbReference type="AlphaFoldDB" id="A0A3Q1I5S6"/>
<dbReference type="OrthoDB" id="3355217at2759"/>
<evidence type="ECO:0000313" key="2">
    <source>
        <dbReference type="Proteomes" id="UP000265040"/>
    </source>
</evidence>
<organism evidence="1 2">
    <name type="scientific">Anabas testudineus</name>
    <name type="common">Climbing perch</name>
    <name type="synonym">Anthias testudineus</name>
    <dbReference type="NCBI Taxonomy" id="64144"/>
    <lineage>
        <taxon>Eukaryota</taxon>
        <taxon>Metazoa</taxon>
        <taxon>Chordata</taxon>
        <taxon>Craniata</taxon>
        <taxon>Vertebrata</taxon>
        <taxon>Euteleostomi</taxon>
        <taxon>Actinopterygii</taxon>
        <taxon>Neopterygii</taxon>
        <taxon>Teleostei</taxon>
        <taxon>Neoteleostei</taxon>
        <taxon>Acanthomorphata</taxon>
        <taxon>Anabantaria</taxon>
        <taxon>Anabantiformes</taxon>
        <taxon>Anabantoidei</taxon>
        <taxon>Anabantidae</taxon>
        <taxon>Anabas</taxon>
    </lineage>
</organism>
<dbReference type="OMA" id="CDIPEKM"/>
<dbReference type="Ensembl" id="ENSATET00000000021.3">
    <property type="protein sequence ID" value="ENSATEP00000000021.1"/>
    <property type="gene ID" value="ENSATEG00000000044.3"/>
</dbReference>
<sequence>MMNSAAMYPPLFAPAANIPGYGDYNVSGGYLPPPMPTEPIAPQPGSIPSDWSIPALTEDEARHAFKDFVSSHCCYSSSPADDGVITAMEPHNTYRYRLETFTEARSTDWAHKPYEGEVADHNPQQAPQPWTVHATPPNLFTDHTQEIRLPFTSIVKDCHTCVATGKEQCDACKGSGHKSCSVCNGSGKNTDGDCTNCSARGKVKCSDCKGEGMKDCKTCKGTRRLLAYIQLKVEWKNHVEDYTGDQNPVLKSDKLRSANGKELYKNNQFLLYPLIGFPNPAMAQASERLIKDHQSKFSQTSRILQQRQTVELIPITKVVYAWKGKSHFYVVYGNNNKVSDDDYPATCCCTIL</sequence>
<dbReference type="PANTHER" id="PTHR48465:SF1">
    <property type="entry name" value="PROTEIN SSUH2 HOMOLOG"/>
    <property type="match status" value="1"/>
</dbReference>
<dbReference type="InParanoid" id="A0A3Q1I5S6"/>
<proteinExistence type="predicted"/>
<evidence type="ECO:0000313" key="1">
    <source>
        <dbReference type="Ensembl" id="ENSATEP00000000021.1"/>
    </source>
</evidence>
<accession>A0A3Q1I5S6</accession>
<reference evidence="1" key="1">
    <citation type="submission" date="2021-04" db="EMBL/GenBank/DDBJ databases">
        <authorList>
            <consortium name="Wellcome Sanger Institute Data Sharing"/>
        </authorList>
    </citation>
    <scope>NUCLEOTIDE SEQUENCE [LARGE SCALE GENOMIC DNA]</scope>
</reference>
<dbReference type="Proteomes" id="UP000265040">
    <property type="component" value="Chromosome 5"/>
</dbReference>
<protein>
    <recommendedName>
        <fullName evidence="3">Ssu-2 homolog</fullName>
    </recommendedName>
</protein>
<reference evidence="1" key="2">
    <citation type="submission" date="2025-08" db="UniProtKB">
        <authorList>
            <consortium name="Ensembl"/>
        </authorList>
    </citation>
    <scope>IDENTIFICATION</scope>
</reference>